<reference evidence="1" key="1">
    <citation type="journal article" date="2021" name="Proc. Natl. Acad. Sci. U.S.A.">
        <title>A Catalog of Tens of Thousands of Viruses from Human Metagenomes Reveals Hidden Associations with Chronic Diseases.</title>
        <authorList>
            <person name="Tisza M.J."/>
            <person name="Buck C.B."/>
        </authorList>
    </citation>
    <scope>NUCLEOTIDE SEQUENCE</scope>
    <source>
        <strain evidence="1">CtDXu9</strain>
    </source>
</reference>
<dbReference type="EMBL" id="BK016244">
    <property type="protein sequence ID" value="DAG04571.1"/>
    <property type="molecule type" value="Genomic_DNA"/>
</dbReference>
<evidence type="ECO:0000313" key="1">
    <source>
        <dbReference type="EMBL" id="DAG04571.1"/>
    </source>
</evidence>
<protein>
    <submittedName>
        <fullName evidence="1">Uncharacterized protein</fullName>
    </submittedName>
</protein>
<proteinExistence type="predicted"/>
<name>A0A8S5VD74_9CAUD</name>
<accession>A0A8S5VD74</accession>
<organism evidence="1">
    <name type="scientific">Siphoviridae sp. ctDXu9</name>
    <dbReference type="NCBI Taxonomy" id="2825387"/>
    <lineage>
        <taxon>Viruses</taxon>
        <taxon>Duplodnaviria</taxon>
        <taxon>Heunggongvirae</taxon>
        <taxon>Uroviricota</taxon>
        <taxon>Caudoviricetes</taxon>
    </lineage>
</organism>
<sequence length="39" mass="4885">MYKINNVEFESPVDLMDAICDEYRWQWEDFYYDIEIVSD</sequence>